<dbReference type="PANTHER" id="PTHR47074">
    <property type="entry name" value="BNAC02G40300D PROTEIN"/>
    <property type="match status" value="1"/>
</dbReference>
<dbReference type="InterPro" id="IPR044730">
    <property type="entry name" value="RNase_H-like_dom_plant"/>
</dbReference>
<sequence length="128" mass="14357">MILRDSQGSIILSSCRHLFTCADVLEAELLAIKEGISLALQWIYLPIDVESDCSEAISMIKEGVGNKKKHAFIIKDIIDSMEERDSCISHTRRNCNNASHFMATFASLLCRTVVWLGFGPEEVVKIIR</sequence>
<accession>A0A9R1QPZ7</accession>
<dbReference type="GO" id="GO:0004523">
    <property type="term" value="F:RNA-DNA hybrid ribonuclease activity"/>
    <property type="evidence" value="ECO:0007669"/>
    <property type="project" value="InterPro"/>
</dbReference>
<evidence type="ECO:0000313" key="2">
    <source>
        <dbReference type="EMBL" id="VAH81178.1"/>
    </source>
</evidence>
<dbReference type="InterPro" id="IPR052929">
    <property type="entry name" value="RNase_H-like_EbsB-rel"/>
</dbReference>
<dbReference type="AlphaFoldDB" id="A0A9R1QPZ7"/>
<protein>
    <recommendedName>
        <fullName evidence="1">RNase H type-1 domain-containing protein</fullName>
    </recommendedName>
</protein>
<proteinExistence type="predicted"/>
<dbReference type="Pfam" id="PF13456">
    <property type="entry name" value="RVT_3"/>
    <property type="match status" value="1"/>
</dbReference>
<dbReference type="CDD" id="cd06222">
    <property type="entry name" value="RNase_H_like"/>
    <property type="match status" value="1"/>
</dbReference>
<dbReference type="InterPro" id="IPR012337">
    <property type="entry name" value="RNaseH-like_sf"/>
</dbReference>
<dbReference type="InterPro" id="IPR002156">
    <property type="entry name" value="RNaseH_domain"/>
</dbReference>
<reference evidence="2 3" key="1">
    <citation type="submission" date="2017-09" db="EMBL/GenBank/DDBJ databases">
        <authorList>
            <consortium name="International Durum Wheat Genome Sequencing Consortium (IDWGSC)"/>
            <person name="Milanesi L."/>
        </authorList>
    </citation>
    <scope>NUCLEOTIDE SEQUENCE [LARGE SCALE GENOMIC DNA]</scope>
    <source>
        <strain evidence="3">cv. Svevo</strain>
    </source>
</reference>
<gene>
    <name evidence="2" type="ORF">TRITD_3Bv1G192890</name>
</gene>
<organism evidence="2 3">
    <name type="scientific">Triticum turgidum subsp. durum</name>
    <name type="common">Durum wheat</name>
    <name type="synonym">Triticum durum</name>
    <dbReference type="NCBI Taxonomy" id="4567"/>
    <lineage>
        <taxon>Eukaryota</taxon>
        <taxon>Viridiplantae</taxon>
        <taxon>Streptophyta</taxon>
        <taxon>Embryophyta</taxon>
        <taxon>Tracheophyta</taxon>
        <taxon>Spermatophyta</taxon>
        <taxon>Magnoliopsida</taxon>
        <taxon>Liliopsida</taxon>
        <taxon>Poales</taxon>
        <taxon>Poaceae</taxon>
        <taxon>BOP clade</taxon>
        <taxon>Pooideae</taxon>
        <taxon>Triticodae</taxon>
        <taxon>Triticeae</taxon>
        <taxon>Triticinae</taxon>
        <taxon>Triticum</taxon>
    </lineage>
</organism>
<name>A0A9R1QPZ7_TRITD</name>
<dbReference type="PANTHER" id="PTHR47074:SF76">
    <property type="entry name" value="RNASE H TYPE-1 DOMAIN-CONTAINING PROTEIN"/>
    <property type="match status" value="1"/>
</dbReference>
<dbReference type="EMBL" id="LT934116">
    <property type="protein sequence ID" value="VAH81178.1"/>
    <property type="molecule type" value="Genomic_DNA"/>
</dbReference>
<dbReference type="SUPFAM" id="SSF53098">
    <property type="entry name" value="Ribonuclease H-like"/>
    <property type="match status" value="1"/>
</dbReference>
<feature type="domain" description="RNase H type-1" evidence="1">
    <location>
        <begin position="1"/>
        <end position="105"/>
    </location>
</feature>
<evidence type="ECO:0000313" key="3">
    <source>
        <dbReference type="Proteomes" id="UP000324705"/>
    </source>
</evidence>
<dbReference type="OMA" id="DSCISHT"/>
<dbReference type="Gene3D" id="3.30.420.10">
    <property type="entry name" value="Ribonuclease H-like superfamily/Ribonuclease H"/>
    <property type="match status" value="1"/>
</dbReference>
<dbReference type="InterPro" id="IPR036397">
    <property type="entry name" value="RNaseH_sf"/>
</dbReference>
<keyword evidence="3" id="KW-1185">Reference proteome</keyword>
<evidence type="ECO:0000259" key="1">
    <source>
        <dbReference type="Pfam" id="PF13456"/>
    </source>
</evidence>
<dbReference type="Gramene" id="TRITD3Bv1G192890.1">
    <property type="protein sequence ID" value="TRITD3Bv1G192890.1"/>
    <property type="gene ID" value="TRITD3Bv1G192890"/>
</dbReference>
<dbReference type="GO" id="GO:0003676">
    <property type="term" value="F:nucleic acid binding"/>
    <property type="evidence" value="ECO:0007669"/>
    <property type="project" value="InterPro"/>
</dbReference>
<dbReference type="Proteomes" id="UP000324705">
    <property type="component" value="Chromosome 3B"/>
</dbReference>